<feature type="chain" id="PRO_5007819370" description="DUF2380 domain-containing protein" evidence="1">
    <location>
        <begin position="20"/>
        <end position="166"/>
    </location>
</feature>
<feature type="signal peptide" evidence="1">
    <location>
        <begin position="1"/>
        <end position="19"/>
    </location>
</feature>
<name>A0A160PC02_9HYPH</name>
<protein>
    <recommendedName>
        <fullName evidence="4">DUF2380 domain-containing protein</fullName>
    </recommendedName>
</protein>
<reference evidence="2 3" key="1">
    <citation type="journal article" date="2016" name="Genome Announc.">
        <title>Complete Genome Sequence of Methylobacterium populi P-1M, Isolated from Pink-Pigmented Household Biofilm.</title>
        <authorList>
            <person name="Morohoshi T."/>
            <person name="Ikeda T."/>
        </authorList>
    </citation>
    <scope>NUCLEOTIDE SEQUENCE [LARGE SCALE GENOMIC DNA]</scope>
    <source>
        <strain evidence="2 3">P-1M</strain>
    </source>
</reference>
<dbReference type="EMBL" id="AP014809">
    <property type="protein sequence ID" value="BAU89453.1"/>
    <property type="molecule type" value="Genomic_DNA"/>
</dbReference>
<dbReference type="AlphaFoldDB" id="A0A160PC02"/>
<keyword evidence="1" id="KW-0732">Signal</keyword>
<dbReference type="OrthoDB" id="7572866at2"/>
<dbReference type="RefSeq" id="WP_096483961.1">
    <property type="nucleotide sequence ID" value="NZ_AP014809.1"/>
</dbReference>
<sequence>MRRVAFALLLGLAPLPAGAEGFAVRDLGTLAADAKAVLGGRYAARAEAARLTLMCPECEGAPMIDVLLGRQADGTEERVRSGATPIARLEALCRQRNPECRLTGLSVAPAVGWISLYRMGAMSGATAVVLRDGDLLTIRSLASEEATASRNARTLVETLAPRIVGR</sequence>
<evidence type="ECO:0000313" key="2">
    <source>
        <dbReference type="EMBL" id="BAU89453.1"/>
    </source>
</evidence>
<organism evidence="2 3">
    <name type="scientific">Methylorubrum populi</name>
    <dbReference type="NCBI Taxonomy" id="223967"/>
    <lineage>
        <taxon>Bacteria</taxon>
        <taxon>Pseudomonadati</taxon>
        <taxon>Pseudomonadota</taxon>
        <taxon>Alphaproteobacteria</taxon>
        <taxon>Hyphomicrobiales</taxon>
        <taxon>Methylobacteriaceae</taxon>
        <taxon>Methylorubrum</taxon>
    </lineage>
</organism>
<proteinExistence type="predicted"/>
<gene>
    <name evidence="2" type="ORF">MPPM_0848</name>
</gene>
<accession>A0A160PC02</accession>
<dbReference type="Proteomes" id="UP000218288">
    <property type="component" value="Chromosome"/>
</dbReference>
<evidence type="ECO:0000256" key="1">
    <source>
        <dbReference type="SAM" id="SignalP"/>
    </source>
</evidence>
<evidence type="ECO:0000313" key="3">
    <source>
        <dbReference type="Proteomes" id="UP000218288"/>
    </source>
</evidence>
<evidence type="ECO:0008006" key="4">
    <source>
        <dbReference type="Google" id="ProtNLM"/>
    </source>
</evidence>